<evidence type="ECO:0000256" key="1">
    <source>
        <dbReference type="SAM" id="Phobius"/>
    </source>
</evidence>
<organism evidence="2">
    <name type="scientific">Pantoea phage Survivor</name>
    <dbReference type="NCBI Taxonomy" id="3232176"/>
    <lineage>
        <taxon>Viruses</taxon>
        <taxon>Duplodnaviria</taxon>
        <taxon>Heunggongvirae</taxon>
        <taxon>Uroviricota</taxon>
        <taxon>Caudoviricetes</taxon>
    </lineage>
</organism>
<accession>A0AAU8KZ88</accession>
<reference evidence="2" key="1">
    <citation type="submission" date="2024-06" db="EMBL/GenBank/DDBJ databases">
        <authorList>
            <person name="Gannavaram S."/>
            <person name="Nemani S."/>
            <person name="Datta M."/>
            <person name="Picchiottino A."/>
            <person name="Mereddy A."/>
            <person name="Gannavaram N."/>
            <person name="Honeycutt C."/>
            <person name="Tran D."/>
            <person name="Choi K."/>
            <person name="Srinivasan K."/>
            <person name="Johnson A."/>
        </authorList>
    </citation>
    <scope>NUCLEOTIDE SEQUENCE</scope>
</reference>
<feature type="transmembrane region" description="Helical" evidence="1">
    <location>
        <begin position="24"/>
        <end position="47"/>
    </location>
</feature>
<keyword evidence="1" id="KW-0472">Membrane</keyword>
<feature type="transmembrane region" description="Helical" evidence="1">
    <location>
        <begin position="171"/>
        <end position="196"/>
    </location>
</feature>
<keyword evidence="1" id="KW-1133">Transmembrane helix</keyword>
<feature type="transmembrane region" description="Helical" evidence="1">
    <location>
        <begin position="131"/>
        <end position="151"/>
    </location>
</feature>
<sequence>MFSMETVKKVDRDPRDRFYDRAALFLRNIAGFSSCMSVCTISLIFVWSVHLGVSQHNRAYPGLVAMTLMIIGPIIMAWSFNNARSIISTILISADGEEAVPTKVVVPQATPIITEDDIAIERGVVGRLGVALRYLAGCISTHVICACSLLFTWTIHSAYVNGGALPSNSELFMVVVGPIVTCWNFVRATATLSTVIQGASQFDKWRNKFAGWIATNK</sequence>
<name>A0AAU8KZ88_9CAUD</name>
<keyword evidence="1" id="KW-0812">Transmembrane</keyword>
<proteinExistence type="predicted"/>
<evidence type="ECO:0000313" key="2">
    <source>
        <dbReference type="EMBL" id="XCN28241.1"/>
    </source>
</evidence>
<feature type="transmembrane region" description="Helical" evidence="1">
    <location>
        <begin position="59"/>
        <end position="80"/>
    </location>
</feature>
<protein>
    <submittedName>
        <fullName evidence="2">Uncharacterized protein</fullName>
    </submittedName>
</protein>
<dbReference type="EMBL" id="PP885733">
    <property type="protein sequence ID" value="XCN28241.1"/>
    <property type="molecule type" value="Genomic_DNA"/>
</dbReference>